<dbReference type="GO" id="GO:0052692">
    <property type="term" value="F:raffinose alpha-galactosidase activity"/>
    <property type="evidence" value="ECO:0007669"/>
    <property type="project" value="TreeGrafter"/>
</dbReference>
<dbReference type="OrthoDB" id="1727138at2759"/>
<sequence length="146" mass="16170">MTLEEIAMQLELPIDGDVVTGSSKVVEPAALYYHFLGRLPIKPVTASMKHYDTTLAYPVQSPGVLGNQPDIVMDNLVVHGLGFVHLEMVFNFYNEFLAYLALCGVDGVKVDVQNIIENTVVEYLLPAIVFRPLKPQFLETSQAMDA</sequence>
<dbReference type="InterPro" id="IPR008811">
    <property type="entry name" value="Glycosyl_hydrolases_36"/>
</dbReference>
<evidence type="ECO:0000313" key="3">
    <source>
        <dbReference type="Proteomes" id="UP000828251"/>
    </source>
</evidence>
<evidence type="ECO:0000313" key="2">
    <source>
        <dbReference type="EMBL" id="KAH1121913.1"/>
    </source>
</evidence>
<dbReference type="AlphaFoldDB" id="A0A9D3WES7"/>
<organism evidence="2 3">
    <name type="scientific">Gossypium stocksii</name>
    <dbReference type="NCBI Taxonomy" id="47602"/>
    <lineage>
        <taxon>Eukaryota</taxon>
        <taxon>Viridiplantae</taxon>
        <taxon>Streptophyta</taxon>
        <taxon>Embryophyta</taxon>
        <taxon>Tracheophyta</taxon>
        <taxon>Spermatophyta</taxon>
        <taxon>Magnoliopsida</taxon>
        <taxon>eudicotyledons</taxon>
        <taxon>Gunneridae</taxon>
        <taxon>Pentapetalae</taxon>
        <taxon>rosids</taxon>
        <taxon>malvids</taxon>
        <taxon>Malvales</taxon>
        <taxon>Malvaceae</taxon>
        <taxon>Malvoideae</taxon>
        <taxon>Gossypium</taxon>
    </lineage>
</organism>
<keyword evidence="1" id="KW-0119">Carbohydrate metabolism</keyword>
<name>A0A9D3WES7_9ROSI</name>
<reference evidence="2 3" key="1">
    <citation type="journal article" date="2021" name="Plant Biotechnol. J.">
        <title>Multi-omics assisted identification of the key and species-specific regulatory components of drought-tolerant mechanisms in Gossypium stocksii.</title>
        <authorList>
            <person name="Yu D."/>
            <person name="Ke L."/>
            <person name="Zhang D."/>
            <person name="Wu Y."/>
            <person name="Sun Y."/>
            <person name="Mei J."/>
            <person name="Sun J."/>
            <person name="Sun Y."/>
        </authorList>
    </citation>
    <scope>NUCLEOTIDE SEQUENCE [LARGE SCALE GENOMIC DNA]</scope>
    <source>
        <strain evidence="3">cv. E1</strain>
        <tissue evidence="2">Leaf</tissue>
    </source>
</reference>
<dbReference type="PANTHER" id="PTHR31268:SF32">
    <property type="entry name" value="GALACTINOL--SUCROSE GALACTOSYLTRANSFERASE 2-RELATED"/>
    <property type="match status" value="1"/>
</dbReference>
<comment type="caution">
    <text evidence="2">The sequence shown here is derived from an EMBL/GenBank/DDBJ whole genome shotgun (WGS) entry which is preliminary data.</text>
</comment>
<dbReference type="EMBL" id="JAIQCV010000002">
    <property type="protein sequence ID" value="KAH1121913.1"/>
    <property type="molecule type" value="Genomic_DNA"/>
</dbReference>
<keyword evidence="3" id="KW-1185">Reference proteome</keyword>
<protein>
    <submittedName>
        <fullName evidence="2">Uncharacterized protein</fullName>
    </submittedName>
</protein>
<proteinExistence type="predicted"/>
<evidence type="ECO:0000256" key="1">
    <source>
        <dbReference type="ARBA" id="ARBA00023277"/>
    </source>
</evidence>
<dbReference type="PANTHER" id="PTHR31268">
    <property type="match status" value="1"/>
</dbReference>
<accession>A0A9D3WES7</accession>
<dbReference type="Pfam" id="PF05691">
    <property type="entry name" value="Raffinose_syn"/>
    <property type="match status" value="1"/>
</dbReference>
<dbReference type="Proteomes" id="UP000828251">
    <property type="component" value="Unassembled WGS sequence"/>
</dbReference>
<gene>
    <name evidence="2" type="ORF">J1N35_005073</name>
</gene>